<keyword evidence="1" id="KW-0812">Transmembrane</keyword>
<proteinExistence type="predicted"/>
<keyword evidence="1" id="KW-1133">Transmembrane helix</keyword>
<dbReference type="Proteomes" id="UP000663868">
    <property type="component" value="Unassembled WGS sequence"/>
</dbReference>
<evidence type="ECO:0000313" key="3">
    <source>
        <dbReference type="Proteomes" id="UP000663868"/>
    </source>
</evidence>
<accession>A0A820M9L2</accession>
<feature type="transmembrane region" description="Helical" evidence="1">
    <location>
        <begin position="6"/>
        <end position="28"/>
    </location>
</feature>
<organism evidence="2 3">
    <name type="scientific">Adineta steineri</name>
    <dbReference type="NCBI Taxonomy" id="433720"/>
    <lineage>
        <taxon>Eukaryota</taxon>
        <taxon>Metazoa</taxon>
        <taxon>Spiralia</taxon>
        <taxon>Gnathifera</taxon>
        <taxon>Rotifera</taxon>
        <taxon>Eurotatoria</taxon>
        <taxon>Bdelloidea</taxon>
        <taxon>Adinetida</taxon>
        <taxon>Adinetidae</taxon>
        <taxon>Adineta</taxon>
    </lineage>
</organism>
<feature type="non-terminal residue" evidence="2">
    <location>
        <position position="1"/>
    </location>
</feature>
<dbReference type="EMBL" id="CAJOBB010020590">
    <property type="protein sequence ID" value="CAF4368817.1"/>
    <property type="molecule type" value="Genomic_DNA"/>
</dbReference>
<evidence type="ECO:0000256" key="1">
    <source>
        <dbReference type="SAM" id="Phobius"/>
    </source>
</evidence>
<evidence type="ECO:0000313" key="2">
    <source>
        <dbReference type="EMBL" id="CAF4368817.1"/>
    </source>
</evidence>
<comment type="caution">
    <text evidence="2">The sequence shown here is derived from an EMBL/GenBank/DDBJ whole genome shotgun (WGS) entry which is preliminary data.</text>
</comment>
<reference evidence="2" key="1">
    <citation type="submission" date="2021-02" db="EMBL/GenBank/DDBJ databases">
        <authorList>
            <person name="Nowell W R."/>
        </authorList>
    </citation>
    <scope>NUCLEOTIDE SEQUENCE</scope>
</reference>
<sequence>RKPFRLSGLMVTQLNIYVIFMTLFHLYVSVMTREINIINTTEPIGCNGLPYQNINHTKLYYEVTSYSQVELPSCDNGRIDFLTFWFVIDDLC</sequence>
<gene>
    <name evidence="2" type="ORF">KXQ929_LOCUS49242</name>
</gene>
<dbReference type="AlphaFoldDB" id="A0A820M9L2"/>
<feature type="non-terminal residue" evidence="2">
    <location>
        <position position="92"/>
    </location>
</feature>
<name>A0A820M9L2_9BILA</name>
<protein>
    <submittedName>
        <fullName evidence="2">Uncharacterized protein</fullName>
    </submittedName>
</protein>
<keyword evidence="1" id="KW-0472">Membrane</keyword>